<dbReference type="SUPFAM" id="SSF140996">
    <property type="entry name" value="Hermes dimerisation domain"/>
    <property type="match status" value="1"/>
</dbReference>
<evidence type="ECO:0000256" key="3">
    <source>
        <dbReference type="ARBA" id="ARBA00022771"/>
    </source>
</evidence>
<proteinExistence type="predicted"/>
<evidence type="ECO:0000313" key="7">
    <source>
        <dbReference type="Proteomes" id="UP000821853"/>
    </source>
</evidence>
<comment type="subcellular location">
    <subcellularLocation>
        <location evidence="1">Nucleus</location>
    </subcellularLocation>
</comment>
<dbReference type="Proteomes" id="UP000821853">
    <property type="component" value="Chromosome 2"/>
</dbReference>
<keyword evidence="4" id="KW-0862">Zinc</keyword>
<gene>
    <name evidence="6" type="ORF">HPB48_016892</name>
</gene>
<comment type="caution">
    <text evidence="6">The sequence shown here is derived from an EMBL/GenBank/DDBJ whole genome shotgun (WGS) entry which is preliminary data.</text>
</comment>
<keyword evidence="2" id="KW-0479">Metal-binding</keyword>
<dbReference type="PANTHER" id="PTHR46481">
    <property type="entry name" value="ZINC FINGER BED DOMAIN-CONTAINING PROTEIN 4"/>
    <property type="match status" value="1"/>
</dbReference>
<dbReference type="GO" id="GO:0005634">
    <property type="term" value="C:nucleus"/>
    <property type="evidence" value="ECO:0007669"/>
    <property type="project" value="UniProtKB-SubCell"/>
</dbReference>
<organism evidence="6 7">
    <name type="scientific">Haemaphysalis longicornis</name>
    <name type="common">Bush tick</name>
    <dbReference type="NCBI Taxonomy" id="44386"/>
    <lineage>
        <taxon>Eukaryota</taxon>
        <taxon>Metazoa</taxon>
        <taxon>Ecdysozoa</taxon>
        <taxon>Arthropoda</taxon>
        <taxon>Chelicerata</taxon>
        <taxon>Arachnida</taxon>
        <taxon>Acari</taxon>
        <taxon>Parasitiformes</taxon>
        <taxon>Ixodida</taxon>
        <taxon>Ixodoidea</taxon>
        <taxon>Ixodidae</taxon>
        <taxon>Haemaphysalinae</taxon>
        <taxon>Haemaphysalis</taxon>
    </lineage>
</organism>
<dbReference type="GO" id="GO:0008270">
    <property type="term" value="F:zinc ion binding"/>
    <property type="evidence" value="ECO:0007669"/>
    <property type="project" value="UniProtKB-KW"/>
</dbReference>
<dbReference type="InterPro" id="IPR052035">
    <property type="entry name" value="ZnF_BED_domain_contain"/>
</dbReference>
<dbReference type="AlphaFoldDB" id="A0A9J6G335"/>
<keyword evidence="3" id="KW-0863">Zinc-finger</keyword>
<evidence type="ECO:0000256" key="5">
    <source>
        <dbReference type="ARBA" id="ARBA00023242"/>
    </source>
</evidence>
<evidence type="ECO:0000256" key="4">
    <source>
        <dbReference type="ARBA" id="ARBA00022833"/>
    </source>
</evidence>
<evidence type="ECO:0000313" key="6">
    <source>
        <dbReference type="EMBL" id="KAH9369177.1"/>
    </source>
</evidence>
<evidence type="ECO:0000256" key="1">
    <source>
        <dbReference type="ARBA" id="ARBA00004123"/>
    </source>
</evidence>
<dbReference type="PANTHER" id="PTHR46481:SF10">
    <property type="entry name" value="ZINC FINGER BED DOMAIN-CONTAINING PROTEIN 39"/>
    <property type="match status" value="1"/>
</dbReference>
<dbReference type="EMBL" id="JABSTR010000004">
    <property type="protein sequence ID" value="KAH9369177.1"/>
    <property type="molecule type" value="Genomic_DNA"/>
</dbReference>
<name>A0A9J6G335_HAELO</name>
<dbReference type="OrthoDB" id="1869581at2759"/>
<accession>A0A9J6G335</accession>
<keyword evidence="7" id="KW-1185">Reference proteome</keyword>
<evidence type="ECO:0000256" key="2">
    <source>
        <dbReference type="ARBA" id="ARBA00022723"/>
    </source>
</evidence>
<keyword evidence="5" id="KW-0539">Nucleus</keyword>
<dbReference type="VEuPathDB" id="VectorBase:HLOH_056212"/>
<sequence>MDGYTCIKGKLAGKFGFKVNCRGEVCNPKQVHCLQCKKVFTYCGSASSLQYHLRAKHPGQPLQQESSQKTQTTIDAYTARSLSTTKEESIAQALVTWIVSSSRPLSIVEDHGLATVLRIASSSPCYQPPSRRAVGDRVDVLYNRKKSDVQAELSTASFIIITADF</sequence>
<reference evidence="6 7" key="1">
    <citation type="journal article" date="2020" name="Cell">
        <title>Large-Scale Comparative Analyses of Tick Genomes Elucidate Their Genetic Diversity and Vector Capacities.</title>
        <authorList>
            <consortium name="Tick Genome and Microbiome Consortium (TIGMIC)"/>
            <person name="Jia N."/>
            <person name="Wang J."/>
            <person name="Shi W."/>
            <person name="Du L."/>
            <person name="Sun Y."/>
            <person name="Zhan W."/>
            <person name="Jiang J.F."/>
            <person name="Wang Q."/>
            <person name="Zhang B."/>
            <person name="Ji P."/>
            <person name="Bell-Sakyi L."/>
            <person name="Cui X.M."/>
            <person name="Yuan T.T."/>
            <person name="Jiang B.G."/>
            <person name="Yang W.F."/>
            <person name="Lam T.T."/>
            <person name="Chang Q.C."/>
            <person name="Ding S.J."/>
            <person name="Wang X.J."/>
            <person name="Zhu J.G."/>
            <person name="Ruan X.D."/>
            <person name="Zhao L."/>
            <person name="Wei J.T."/>
            <person name="Ye R.Z."/>
            <person name="Que T.C."/>
            <person name="Du C.H."/>
            <person name="Zhou Y.H."/>
            <person name="Cheng J.X."/>
            <person name="Dai P.F."/>
            <person name="Guo W.B."/>
            <person name="Han X.H."/>
            <person name="Huang E.J."/>
            <person name="Li L.F."/>
            <person name="Wei W."/>
            <person name="Gao Y.C."/>
            <person name="Liu J.Z."/>
            <person name="Shao H.Z."/>
            <person name="Wang X."/>
            <person name="Wang C.C."/>
            <person name="Yang T.C."/>
            <person name="Huo Q.B."/>
            <person name="Li W."/>
            <person name="Chen H.Y."/>
            <person name="Chen S.E."/>
            <person name="Zhou L.G."/>
            <person name="Ni X.B."/>
            <person name="Tian J.H."/>
            <person name="Sheng Y."/>
            <person name="Liu T."/>
            <person name="Pan Y.S."/>
            <person name="Xia L.Y."/>
            <person name="Li J."/>
            <person name="Zhao F."/>
            <person name="Cao W.C."/>
        </authorList>
    </citation>
    <scope>NUCLEOTIDE SEQUENCE [LARGE SCALE GENOMIC DNA]</scope>
    <source>
        <strain evidence="6">HaeL-2018</strain>
    </source>
</reference>
<protein>
    <submittedName>
        <fullName evidence="6">Uncharacterized protein</fullName>
    </submittedName>
</protein>